<feature type="transmembrane region" description="Helical" evidence="6">
    <location>
        <begin position="213"/>
        <end position="235"/>
    </location>
</feature>
<keyword evidence="9" id="KW-1185">Reference proteome</keyword>
<dbReference type="PANTHER" id="PTHR43791:SF91">
    <property type="entry name" value="MAJOR FACILITATOR SUPERFAMILY (MFS) PROFILE DOMAIN-CONTAINING PROTEIN-RELATED"/>
    <property type="match status" value="1"/>
</dbReference>
<evidence type="ECO:0000313" key="9">
    <source>
        <dbReference type="Proteomes" id="UP000799764"/>
    </source>
</evidence>
<dbReference type="Gene3D" id="1.20.1250.20">
    <property type="entry name" value="MFS general substrate transporter like domains"/>
    <property type="match status" value="2"/>
</dbReference>
<feature type="domain" description="Major facilitator superfamily (MFS) profile" evidence="7">
    <location>
        <begin position="54"/>
        <end position="467"/>
    </location>
</feature>
<dbReference type="Pfam" id="PF07690">
    <property type="entry name" value="MFS_1"/>
    <property type="match status" value="1"/>
</dbReference>
<dbReference type="InterPro" id="IPR020846">
    <property type="entry name" value="MFS_dom"/>
</dbReference>
<dbReference type="GO" id="GO:0022857">
    <property type="term" value="F:transmembrane transporter activity"/>
    <property type="evidence" value="ECO:0007669"/>
    <property type="project" value="InterPro"/>
</dbReference>
<dbReference type="SUPFAM" id="SSF103473">
    <property type="entry name" value="MFS general substrate transporter"/>
    <property type="match status" value="1"/>
</dbReference>
<dbReference type="InterPro" id="IPR036259">
    <property type="entry name" value="MFS_trans_sf"/>
</dbReference>
<evidence type="ECO:0000256" key="5">
    <source>
        <dbReference type="ARBA" id="ARBA00023136"/>
    </source>
</evidence>
<accession>A0A9P4PF84</accession>
<evidence type="ECO:0000256" key="1">
    <source>
        <dbReference type="ARBA" id="ARBA00004141"/>
    </source>
</evidence>
<feature type="transmembrane region" description="Helical" evidence="6">
    <location>
        <begin position="181"/>
        <end position="201"/>
    </location>
</feature>
<evidence type="ECO:0000313" key="8">
    <source>
        <dbReference type="EMBL" id="KAF2443934.1"/>
    </source>
</evidence>
<feature type="transmembrane region" description="Helical" evidence="6">
    <location>
        <begin position="121"/>
        <end position="143"/>
    </location>
</feature>
<sequence>MATPHTKTDMGGLAEPGIGFEHGKQVEAGSIEGSLAEVDPVAEAKLVRKLDLHIIPVVMLLYLFSFLDRVNIGNARLYGLEEDLGLNSTQWQTAISILFVTYILSEVPSNLVLKKLTPSRWIAFITVSWGIVATLTGVVQNFAGLIVCRLFLGAVEGGLFPGLAVYLTFFYTKRELALRIGYLFVSAALAGACGGLLAFAIGHMDGVAGERGWRWILIIEGLPTFVLGIATWWILPDEPATTYFLNDQEKKLAINRLKRQTGYTVSAQEFHWQDVRNGVKDWKIWAFSFAQFGCDTMLYGFSTFLPTIIKGIQPHASTALVQVYTIPCYAVGAITYLVVARLSDYQQKRGVYAVALGVVAIIGYGMLMSNSSAAVRYAGCFLVAMGLYVNVGLPLAWLPTNNPRYGKRTIATGLQLSLGNCAGIMSSFLYPAKEGPRFIRGHAVTLAMVAFASIVYAFMWFYLARVNARRARGDEDHKIQGMSDQEIRELGDDSPRFVYTI</sequence>
<feature type="transmembrane region" description="Helical" evidence="6">
    <location>
        <begin position="90"/>
        <end position="109"/>
    </location>
</feature>
<evidence type="ECO:0000256" key="4">
    <source>
        <dbReference type="ARBA" id="ARBA00022989"/>
    </source>
</evidence>
<feature type="transmembrane region" description="Helical" evidence="6">
    <location>
        <begin position="284"/>
        <end position="309"/>
    </location>
</feature>
<evidence type="ECO:0000256" key="6">
    <source>
        <dbReference type="SAM" id="Phobius"/>
    </source>
</evidence>
<dbReference type="GO" id="GO:0016020">
    <property type="term" value="C:membrane"/>
    <property type="evidence" value="ECO:0007669"/>
    <property type="project" value="UniProtKB-SubCell"/>
</dbReference>
<dbReference type="PANTHER" id="PTHR43791">
    <property type="entry name" value="PERMEASE-RELATED"/>
    <property type="match status" value="1"/>
</dbReference>
<evidence type="ECO:0000259" key="7">
    <source>
        <dbReference type="PROSITE" id="PS50850"/>
    </source>
</evidence>
<evidence type="ECO:0000256" key="3">
    <source>
        <dbReference type="ARBA" id="ARBA00022692"/>
    </source>
</evidence>
<keyword evidence="3 6" id="KW-0812">Transmembrane</keyword>
<organism evidence="8 9">
    <name type="scientific">Karstenula rhodostoma CBS 690.94</name>
    <dbReference type="NCBI Taxonomy" id="1392251"/>
    <lineage>
        <taxon>Eukaryota</taxon>
        <taxon>Fungi</taxon>
        <taxon>Dikarya</taxon>
        <taxon>Ascomycota</taxon>
        <taxon>Pezizomycotina</taxon>
        <taxon>Dothideomycetes</taxon>
        <taxon>Pleosporomycetidae</taxon>
        <taxon>Pleosporales</taxon>
        <taxon>Massarineae</taxon>
        <taxon>Didymosphaeriaceae</taxon>
        <taxon>Karstenula</taxon>
    </lineage>
</organism>
<keyword evidence="5 6" id="KW-0472">Membrane</keyword>
<keyword evidence="2" id="KW-0813">Transport</keyword>
<protein>
    <submittedName>
        <fullName evidence="8">MFS general substrate transporter</fullName>
    </submittedName>
</protein>
<dbReference type="InterPro" id="IPR011701">
    <property type="entry name" value="MFS"/>
</dbReference>
<feature type="transmembrane region" description="Helical" evidence="6">
    <location>
        <begin position="52"/>
        <end position="70"/>
    </location>
</feature>
<comment type="subcellular location">
    <subcellularLocation>
        <location evidence="1">Membrane</location>
        <topology evidence="1">Multi-pass membrane protein</topology>
    </subcellularLocation>
</comment>
<dbReference type="FunFam" id="1.20.1250.20:FF:000034">
    <property type="entry name" value="MFS general substrate transporter"/>
    <property type="match status" value="1"/>
</dbReference>
<dbReference type="AlphaFoldDB" id="A0A9P4PF84"/>
<keyword evidence="4 6" id="KW-1133">Transmembrane helix</keyword>
<dbReference type="EMBL" id="MU001501">
    <property type="protein sequence ID" value="KAF2443934.1"/>
    <property type="molecule type" value="Genomic_DNA"/>
</dbReference>
<dbReference type="Proteomes" id="UP000799764">
    <property type="component" value="Unassembled WGS sequence"/>
</dbReference>
<dbReference type="FunFam" id="1.20.1250.20:FF:000068">
    <property type="entry name" value="MFS general substrate transporter"/>
    <property type="match status" value="1"/>
</dbReference>
<dbReference type="OrthoDB" id="2962993at2759"/>
<dbReference type="PROSITE" id="PS50850">
    <property type="entry name" value="MFS"/>
    <property type="match status" value="1"/>
</dbReference>
<evidence type="ECO:0000256" key="2">
    <source>
        <dbReference type="ARBA" id="ARBA00022448"/>
    </source>
</evidence>
<feature type="transmembrane region" description="Helical" evidence="6">
    <location>
        <begin position="442"/>
        <end position="463"/>
    </location>
</feature>
<feature type="transmembrane region" description="Helical" evidence="6">
    <location>
        <begin position="374"/>
        <end position="398"/>
    </location>
</feature>
<gene>
    <name evidence="8" type="ORF">P171DRAFT_22106</name>
</gene>
<feature type="transmembrane region" description="Helical" evidence="6">
    <location>
        <begin position="149"/>
        <end position="169"/>
    </location>
</feature>
<name>A0A9P4PF84_9PLEO</name>
<reference evidence="8" key="1">
    <citation type="journal article" date="2020" name="Stud. Mycol.">
        <title>101 Dothideomycetes genomes: a test case for predicting lifestyles and emergence of pathogens.</title>
        <authorList>
            <person name="Haridas S."/>
            <person name="Albert R."/>
            <person name="Binder M."/>
            <person name="Bloem J."/>
            <person name="Labutti K."/>
            <person name="Salamov A."/>
            <person name="Andreopoulos B."/>
            <person name="Baker S."/>
            <person name="Barry K."/>
            <person name="Bills G."/>
            <person name="Bluhm B."/>
            <person name="Cannon C."/>
            <person name="Castanera R."/>
            <person name="Culley D."/>
            <person name="Daum C."/>
            <person name="Ezra D."/>
            <person name="Gonzalez J."/>
            <person name="Henrissat B."/>
            <person name="Kuo A."/>
            <person name="Liang C."/>
            <person name="Lipzen A."/>
            <person name="Lutzoni F."/>
            <person name="Magnuson J."/>
            <person name="Mondo S."/>
            <person name="Nolan M."/>
            <person name="Ohm R."/>
            <person name="Pangilinan J."/>
            <person name="Park H.-J."/>
            <person name="Ramirez L."/>
            <person name="Alfaro M."/>
            <person name="Sun H."/>
            <person name="Tritt A."/>
            <person name="Yoshinaga Y."/>
            <person name="Zwiers L.-H."/>
            <person name="Turgeon B."/>
            <person name="Goodwin S."/>
            <person name="Spatafora J."/>
            <person name="Crous P."/>
            <person name="Grigoriev I."/>
        </authorList>
    </citation>
    <scope>NUCLEOTIDE SEQUENCE</scope>
    <source>
        <strain evidence="8">CBS 690.94</strain>
    </source>
</reference>
<feature type="transmembrane region" description="Helical" evidence="6">
    <location>
        <begin position="321"/>
        <end position="339"/>
    </location>
</feature>
<comment type="caution">
    <text evidence="8">The sequence shown here is derived from an EMBL/GenBank/DDBJ whole genome shotgun (WGS) entry which is preliminary data.</text>
</comment>
<feature type="transmembrane region" description="Helical" evidence="6">
    <location>
        <begin position="410"/>
        <end position="430"/>
    </location>
</feature>
<feature type="transmembrane region" description="Helical" evidence="6">
    <location>
        <begin position="351"/>
        <end position="368"/>
    </location>
</feature>
<proteinExistence type="predicted"/>